<gene>
    <name evidence="2" type="ORF">FPQ13_09865</name>
</gene>
<dbReference type="GO" id="GO:0006260">
    <property type="term" value="P:DNA replication"/>
    <property type="evidence" value="ECO:0007669"/>
    <property type="project" value="InterPro"/>
</dbReference>
<evidence type="ECO:0000313" key="2">
    <source>
        <dbReference type="EMBL" id="TSJ62491.1"/>
    </source>
</evidence>
<dbReference type="OrthoDB" id="2786627at2"/>
<dbReference type="RefSeq" id="WP_144089164.1">
    <property type="nucleotide sequence ID" value="NZ_VMHE01000019.1"/>
</dbReference>
<dbReference type="Pfam" id="PF05144">
    <property type="entry name" value="Phage_CRI"/>
    <property type="match status" value="1"/>
</dbReference>
<feature type="domain" description="Replication-associated protein G2P N-terminal" evidence="1">
    <location>
        <begin position="48"/>
        <end position="234"/>
    </location>
</feature>
<evidence type="ECO:0000259" key="1">
    <source>
        <dbReference type="Pfam" id="PF05144"/>
    </source>
</evidence>
<dbReference type="EMBL" id="VMHE01000019">
    <property type="protein sequence ID" value="TSJ62491.1"/>
    <property type="molecule type" value="Genomic_DNA"/>
</dbReference>
<dbReference type="Proteomes" id="UP000316425">
    <property type="component" value="Unassembled WGS sequence"/>
</dbReference>
<comment type="caution">
    <text evidence="2">The sequence shown here is derived from an EMBL/GenBank/DDBJ whole genome shotgun (WGS) entry which is preliminary data.</text>
</comment>
<accession>A0A556PDL4</accession>
<reference evidence="2 3" key="1">
    <citation type="submission" date="2019-07" db="EMBL/GenBank/DDBJ databases">
        <title>Allobacillus sp. nov. SKP isolated from shrimp paste of Euphausiacea.</title>
        <authorList>
            <person name="Kanchanasin P."/>
            <person name="Tanasupawat S."/>
            <person name="Shi W."/>
            <person name="Wu L."/>
            <person name="Ma J."/>
        </authorList>
    </citation>
    <scope>NUCLEOTIDE SEQUENCE [LARGE SCALE GENOMIC DNA]</scope>
    <source>
        <strain evidence="2 3">SKP4-8</strain>
    </source>
</reference>
<name>A0A556PDL4_9BACI</name>
<dbReference type="InterPro" id="IPR022686">
    <property type="entry name" value="G2P_N"/>
</dbReference>
<proteinExistence type="predicted"/>
<organism evidence="2 3">
    <name type="scientific">Allobacillus salarius</name>
    <dbReference type="NCBI Taxonomy" id="1955272"/>
    <lineage>
        <taxon>Bacteria</taxon>
        <taxon>Bacillati</taxon>
        <taxon>Bacillota</taxon>
        <taxon>Bacilli</taxon>
        <taxon>Bacillales</taxon>
        <taxon>Bacillaceae</taxon>
        <taxon>Allobacillus</taxon>
    </lineage>
</organism>
<sequence length="331" mass="39294">MIHSFEFYLEVDDCAINQLLTTYGLSGNSMSNVKSVVKSINQKIIHLFDGIKFTTLREKHKRSYYLSLKVDLVKLLTRNNIEEKDYQLIHERIQDMINHSFGMHVSFESHVLTRIDYKHDVYLNNEAESELLFHLIEKQTNKYRQKTKIRWMKDENGIPYRFTSSQYHKNASSELFVYNKELERKAKNEPISNYQNMVRVELRLRNGHLNSKKRQDEILFGKKLSNYFSDALRREYFQSHVVPIMHSGDYCKINLVRQKLKLSNFSKVKKERLEDFMISISRGSLDTPKNHLSPATYRNYLKELSSLGINPILIPKNRKDFPSFFKNPFSF</sequence>
<dbReference type="AlphaFoldDB" id="A0A556PDL4"/>
<evidence type="ECO:0000313" key="3">
    <source>
        <dbReference type="Proteomes" id="UP000316425"/>
    </source>
</evidence>
<keyword evidence="3" id="KW-1185">Reference proteome</keyword>
<protein>
    <recommendedName>
        <fullName evidence="1">Replication-associated protein G2P N-terminal domain-containing protein</fullName>
    </recommendedName>
</protein>